<dbReference type="Proteomes" id="UP000256297">
    <property type="component" value="Chromosome CBM2589_b"/>
</dbReference>
<dbReference type="AlphaFoldDB" id="A0A375BUU0"/>
<comment type="caution">
    <text evidence="1">The sequence shown here is derived from an EMBL/GenBank/DDBJ whole genome shotgun (WGS) entry which is preliminary data.</text>
</comment>
<accession>A0A375BUU0</accession>
<evidence type="ECO:0000313" key="1">
    <source>
        <dbReference type="EMBL" id="SOY53671.1"/>
    </source>
</evidence>
<gene>
    <name evidence="1" type="ORF">CBM2589_B30126</name>
</gene>
<proteinExistence type="predicted"/>
<protein>
    <submittedName>
        <fullName evidence="1">Uncharacterized protein</fullName>
    </submittedName>
</protein>
<organism evidence="1">
    <name type="scientific">Cupriavidus taiwanensis</name>
    <dbReference type="NCBI Taxonomy" id="164546"/>
    <lineage>
        <taxon>Bacteria</taxon>
        <taxon>Pseudomonadati</taxon>
        <taxon>Pseudomonadota</taxon>
        <taxon>Betaproteobacteria</taxon>
        <taxon>Burkholderiales</taxon>
        <taxon>Burkholderiaceae</taxon>
        <taxon>Cupriavidus</taxon>
    </lineage>
</organism>
<sequence length="63" mass="6805">MSTPEESKHEDPDCSVRAGHSVVRGQRLCADRHAGHPRYTGQAVGRSSGNSCRARYACHPGQS</sequence>
<dbReference type="EMBL" id="OFSP01000023">
    <property type="protein sequence ID" value="SOY53671.1"/>
    <property type="molecule type" value="Genomic_DNA"/>
</dbReference>
<reference evidence="1" key="1">
    <citation type="submission" date="2018-01" db="EMBL/GenBank/DDBJ databases">
        <authorList>
            <person name="Clerissi C."/>
        </authorList>
    </citation>
    <scope>NUCLEOTIDE SEQUENCE</scope>
    <source>
        <strain evidence="1">Cupriavidus taiwanensis STM 3521</strain>
    </source>
</reference>
<name>A0A375BUU0_9BURK</name>